<evidence type="ECO:0000313" key="3">
    <source>
        <dbReference type="EMBL" id="SFG33741.1"/>
    </source>
</evidence>
<dbReference type="STRING" id="269670.SAMN02982927_01431"/>
<dbReference type="InterPro" id="IPR051266">
    <property type="entry name" value="CLCR"/>
</dbReference>
<keyword evidence="4" id="KW-1185">Reference proteome</keyword>
<dbReference type="EMBL" id="FOOY01000008">
    <property type="protein sequence ID" value="SFG33741.1"/>
    <property type="molecule type" value="Genomic_DNA"/>
</dbReference>
<keyword evidence="1" id="KW-0812">Transmembrane</keyword>
<sequence>MNNTGKFIGLGAVVLLVVFAIVFIGVSLTSNSKPVKVTDKNKAKILNKMYSDIDITKEKAVKGSIDLNPANVASELPSINKFDVSVKNTTNDYVEIFSSTEKSGTGADGWINKVADDFNQSNVTVDGKRVSVKIRNIASGTATDYIKSKKYIPDGFTPSNELWGEMTKTSGVKTEMISKSMVGNVPGILLKNSKYNEIKKKYGKIDAKTVIKAMANNELTMGYTDPYASSTGLNLLISILHTFDAGNLLGNKAVSGFEKFQNNVPFTALTTLQMRDAAKSGTLDGFVMEYQTFSQAPDLKANYTFTPFGVRHDSPLYALGNSSSEKKQILQKFADFSKQTKYQELGSKYGFNHESNYKSEYSGVDGATLTSAQALWKEKKDLQKPISAVFVADTSGSMGGAPLNQLKKSLLQSQKYLGRQNSIGLVSYANDVSINLPIGKYTIEQQSKFVGAVERLEASGGTATYDGIIVAIRMLQDQMKKNPNTRPIIFVLTDGETNGGHSLDEVKGLIKAYKMPIYTIGYNANLKDLEKVSNINEAASINADTDDVIYKIKNLFNVQL</sequence>
<evidence type="ECO:0000259" key="2">
    <source>
        <dbReference type="PROSITE" id="PS50234"/>
    </source>
</evidence>
<proteinExistence type="predicted"/>
<protein>
    <submittedName>
        <fullName evidence="3">Ca-activated chloride channel family protein</fullName>
    </submittedName>
</protein>
<feature type="transmembrane region" description="Helical" evidence="1">
    <location>
        <begin position="7"/>
        <end position="28"/>
    </location>
</feature>
<keyword evidence="1" id="KW-1133">Transmembrane helix</keyword>
<dbReference type="SMART" id="SM00327">
    <property type="entry name" value="VWA"/>
    <property type="match status" value="1"/>
</dbReference>
<dbReference type="RefSeq" id="WP_093671460.1">
    <property type="nucleotide sequence ID" value="NZ_FOOY01000008.1"/>
</dbReference>
<dbReference type="PROSITE" id="PS50234">
    <property type="entry name" value="VWFA"/>
    <property type="match status" value="1"/>
</dbReference>
<dbReference type="InterPro" id="IPR036465">
    <property type="entry name" value="vWFA_dom_sf"/>
</dbReference>
<dbReference type="Pfam" id="PF00092">
    <property type="entry name" value="VWA"/>
    <property type="match status" value="1"/>
</dbReference>
<dbReference type="SUPFAM" id="SSF53850">
    <property type="entry name" value="Periplasmic binding protein-like II"/>
    <property type="match status" value="1"/>
</dbReference>
<name>A0A1I2R752_9BACL</name>
<dbReference type="AlphaFoldDB" id="A0A1I2R752"/>
<keyword evidence="1" id="KW-0472">Membrane</keyword>
<gene>
    <name evidence="3" type="ORF">SAMN02982927_01431</name>
</gene>
<evidence type="ECO:0000313" key="4">
    <source>
        <dbReference type="Proteomes" id="UP000198752"/>
    </source>
</evidence>
<evidence type="ECO:0000256" key="1">
    <source>
        <dbReference type="SAM" id="Phobius"/>
    </source>
</evidence>
<dbReference type="Proteomes" id="UP000198752">
    <property type="component" value="Unassembled WGS sequence"/>
</dbReference>
<organism evidence="3 4">
    <name type="scientific">Sporolactobacillus nakayamae</name>
    <dbReference type="NCBI Taxonomy" id="269670"/>
    <lineage>
        <taxon>Bacteria</taxon>
        <taxon>Bacillati</taxon>
        <taxon>Bacillota</taxon>
        <taxon>Bacilli</taxon>
        <taxon>Bacillales</taxon>
        <taxon>Sporolactobacillaceae</taxon>
        <taxon>Sporolactobacillus</taxon>
    </lineage>
</organism>
<dbReference type="Gene3D" id="3.40.50.410">
    <property type="entry name" value="von Willebrand factor, type A domain"/>
    <property type="match status" value="1"/>
</dbReference>
<dbReference type="PANTHER" id="PTHR10579">
    <property type="entry name" value="CALCIUM-ACTIVATED CHLORIDE CHANNEL REGULATOR"/>
    <property type="match status" value="1"/>
</dbReference>
<reference evidence="4" key="1">
    <citation type="submission" date="2016-10" db="EMBL/GenBank/DDBJ databases">
        <authorList>
            <person name="Varghese N."/>
            <person name="Submissions S."/>
        </authorList>
    </citation>
    <scope>NUCLEOTIDE SEQUENCE [LARGE SCALE GENOMIC DNA]</scope>
    <source>
        <strain evidence="4">ATCC 700379</strain>
    </source>
</reference>
<dbReference type="SUPFAM" id="SSF53300">
    <property type="entry name" value="vWA-like"/>
    <property type="match status" value="1"/>
</dbReference>
<dbReference type="InterPro" id="IPR002035">
    <property type="entry name" value="VWF_A"/>
</dbReference>
<dbReference type="PANTHER" id="PTHR10579:SF43">
    <property type="entry name" value="ZINC FINGER (C3HC4-TYPE RING FINGER) FAMILY PROTEIN"/>
    <property type="match status" value="1"/>
</dbReference>
<accession>A0A1I2R752</accession>
<feature type="domain" description="VWFA" evidence="2">
    <location>
        <begin position="387"/>
        <end position="560"/>
    </location>
</feature>
<dbReference type="OrthoDB" id="1814775at2"/>